<sequence>MHSQGGGLHGRYSRGPVSAIDAKVWFLLKLLPTHLQHKSPVHPLDYGSKETSHWFRPARAFQLTESIQPLMQIAQTLFPVSGQIGINTFESWSPTDSLMICLQNVC</sequence>
<dbReference type="EMBL" id="BPLQ01015338">
    <property type="protein sequence ID" value="GIY87356.1"/>
    <property type="molecule type" value="Genomic_DNA"/>
</dbReference>
<accession>A0AAV4WY09</accession>
<dbReference type="Proteomes" id="UP001054837">
    <property type="component" value="Unassembled WGS sequence"/>
</dbReference>
<organism evidence="1 2">
    <name type="scientific">Caerostris darwini</name>
    <dbReference type="NCBI Taxonomy" id="1538125"/>
    <lineage>
        <taxon>Eukaryota</taxon>
        <taxon>Metazoa</taxon>
        <taxon>Ecdysozoa</taxon>
        <taxon>Arthropoda</taxon>
        <taxon>Chelicerata</taxon>
        <taxon>Arachnida</taxon>
        <taxon>Araneae</taxon>
        <taxon>Araneomorphae</taxon>
        <taxon>Entelegynae</taxon>
        <taxon>Araneoidea</taxon>
        <taxon>Araneidae</taxon>
        <taxon>Caerostris</taxon>
    </lineage>
</organism>
<evidence type="ECO:0000313" key="1">
    <source>
        <dbReference type="EMBL" id="GIY87356.1"/>
    </source>
</evidence>
<proteinExistence type="predicted"/>
<protein>
    <submittedName>
        <fullName evidence="1">Uncharacterized protein</fullName>
    </submittedName>
</protein>
<name>A0AAV4WY09_9ARAC</name>
<reference evidence="1 2" key="1">
    <citation type="submission" date="2021-06" db="EMBL/GenBank/DDBJ databases">
        <title>Caerostris darwini draft genome.</title>
        <authorList>
            <person name="Kono N."/>
            <person name="Arakawa K."/>
        </authorList>
    </citation>
    <scope>NUCLEOTIDE SEQUENCE [LARGE SCALE GENOMIC DNA]</scope>
</reference>
<dbReference type="AlphaFoldDB" id="A0AAV4WY09"/>
<gene>
    <name evidence="1" type="ORF">CDAR_542761</name>
</gene>
<evidence type="ECO:0000313" key="2">
    <source>
        <dbReference type="Proteomes" id="UP001054837"/>
    </source>
</evidence>
<keyword evidence="2" id="KW-1185">Reference proteome</keyword>
<comment type="caution">
    <text evidence="1">The sequence shown here is derived from an EMBL/GenBank/DDBJ whole genome shotgun (WGS) entry which is preliminary data.</text>
</comment>